<name>A0ABR3H1K2_LOXSC</name>
<comment type="caution">
    <text evidence="3">The sequence shown here is derived from an EMBL/GenBank/DDBJ whole genome shotgun (WGS) entry which is preliminary data.</text>
</comment>
<dbReference type="PANTHER" id="PTHR46599">
    <property type="entry name" value="PIGGYBAC TRANSPOSABLE ELEMENT-DERIVED PROTEIN 4"/>
    <property type="match status" value="1"/>
</dbReference>
<evidence type="ECO:0000259" key="2">
    <source>
        <dbReference type="Pfam" id="PF13843"/>
    </source>
</evidence>
<evidence type="ECO:0000313" key="4">
    <source>
        <dbReference type="Proteomes" id="UP001549920"/>
    </source>
</evidence>
<dbReference type="Proteomes" id="UP001549920">
    <property type="component" value="Unassembled WGS sequence"/>
</dbReference>
<sequence>MESFQSEEEIFGQEHTGSVQNHNSAYDAFRSYWDDDILGHIVTETNQYATKILSAAFQSEWYPTNPDEILCLFAFWVMLGIIRMPTIISCFSVDPLLKTEIFRRIFTRNRYENLTRALHFVDSGPAFNDTNPSGTSVARSHDRIHRLRPIIDHLNFKFQNNYIPDKNICIDESLTLWKGRLDIKQYIRSKASKFGIKTFELCESATGYLWSFIVYSGKQSANDLDQTPGTLKSTAVVKKLIAPLLHKGYRLFMDNWYNSPLLARFLKRNGTDCVGTLRPSRRDVPVLVNKAPLKRGEIIARHSGDVSVLSWQDKKRITMISTCHGSSTALPRVTSRPLSRPVPFKPQVVLDYNKFMGGVDLKDQMLEPYLLERKRCAKWYMKLFKRLLNVSILNSRILLQSSTGKPHDHLAFRLQLADSILQNHLSNCPQGRRFTVANSRSSHRQHYRTLHQHWPALLEQTESSMAHNKSFRKRCVVCLREGRRTSKTIFCCEACKVPLCMKNCFKVYHTGDKP</sequence>
<dbReference type="InterPro" id="IPR029526">
    <property type="entry name" value="PGBD"/>
</dbReference>
<dbReference type="EMBL" id="JBEUOH010000029">
    <property type="protein sequence ID" value="KAL0858681.1"/>
    <property type="molecule type" value="Genomic_DNA"/>
</dbReference>
<gene>
    <name evidence="3" type="ORF">ABMA27_011173</name>
</gene>
<evidence type="ECO:0008006" key="5">
    <source>
        <dbReference type="Google" id="ProtNLM"/>
    </source>
</evidence>
<dbReference type="InterPro" id="IPR032718">
    <property type="entry name" value="PGBD4_Znf_C"/>
</dbReference>
<accession>A0ABR3H1K2</accession>
<protein>
    <recommendedName>
        <fullName evidence="5">Transposase</fullName>
    </recommendedName>
</protein>
<evidence type="ECO:0000259" key="1">
    <source>
        <dbReference type="Pfam" id="PF13842"/>
    </source>
</evidence>
<keyword evidence="4" id="KW-1185">Reference proteome</keyword>
<organism evidence="3 4">
    <name type="scientific">Loxostege sticticalis</name>
    <name type="common">Beet webworm moth</name>
    <dbReference type="NCBI Taxonomy" id="481309"/>
    <lineage>
        <taxon>Eukaryota</taxon>
        <taxon>Metazoa</taxon>
        <taxon>Ecdysozoa</taxon>
        <taxon>Arthropoda</taxon>
        <taxon>Hexapoda</taxon>
        <taxon>Insecta</taxon>
        <taxon>Pterygota</taxon>
        <taxon>Neoptera</taxon>
        <taxon>Endopterygota</taxon>
        <taxon>Lepidoptera</taxon>
        <taxon>Glossata</taxon>
        <taxon>Ditrysia</taxon>
        <taxon>Pyraloidea</taxon>
        <taxon>Crambidae</taxon>
        <taxon>Pyraustinae</taxon>
        <taxon>Loxostege</taxon>
    </lineage>
</organism>
<dbReference type="Pfam" id="PF13842">
    <property type="entry name" value="zf-Tnp_2"/>
    <property type="match status" value="1"/>
</dbReference>
<proteinExistence type="predicted"/>
<reference evidence="3 4" key="1">
    <citation type="submission" date="2024-06" db="EMBL/GenBank/DDBJ databases">
        <title>A chromosome-level genome assembly of beet webworm, Loxostege sticticalis.</title>
        <authorList>
            <person name="Zhang Y."/>
        </authorList>
    </citation>
    <scope>NUCLEOTIDE SEQUENCE [LARGE SCALE GENOMIC DNA]</scope>
    <source>
        <strain evidence="3">AQ026</strain>
        <tissue evidence="3">Whole body</tissue>
    </source>
</reference>
<feature type="domain" description="PiggyBac transposable element-derived protein 4 C-terminal zinc-finger" evidence="1">
    <location>
        <begin position="467"/>
        <end position="509"/>
    </location>
</feature>
<feature type="domain" description="PiggyBac transposable element-derived protein" evidence="2">
    <location>
        <begin position="24"/>
        <end position="395"/>
    </location>
</feature>
<dbReference type="Pfam" id="PF13843">
    <property type="entry name" value="DDE_Tnp_1_7"/>
    <property type="match status" value="1"/>
</dbReference>
<dbReference type="PANTHER" id="PTHR46599:SF3">
    <property type="entry name" value="PIGGYBAC TRANSPOSABLE ELEMENT-DERIVED PROTEIN 4"/>
    <property type="match status" value="1"/>
</dbReference>
<evidence type="ECO:0000313" key="3">
    <source>
        <dbReference type="EMBL" id="KAL0858681.1"/>
    </source>
</evidence>